<dbReference type="SUPFAM" id="SSF53067">
    <property type="entry name" value="Actin-like ATPase domain"/>
    <property type="match status" value="1"/>
</dbReference>
<organism evidence="3 4">
    <name type="scientific">Marinimicrococcus flavescens</name>
    <dbReference type="NCBI Taxonomy" id="3031815"/>
    <lineage>
        <taxon>Bacteria</taxon>
        <taxon>Pseudomonadati</taxon>
        <taxon>Pseudomonadota</taxon>
        <taxon>Alphaproteobacteria</taxon>
        <taxon>Geminicoccales</taxon>
        <taxon>Geminicoccaceae</taxon>
        <taxon>Marinimicrococcus</taxon>
    </lineage>
</organism>
<keyword evidence="2 3" id="KW-0418">Kinase</keyword>
<dbReference type="Proteomes" id="UP001301140">
    <property type="component" value="Unassembled WGS sequence"/>
</dbReference>
<dbReference type="PANTHER" id="PTHR30605:SF0">
    <property type="entry name" value="ANHYDRO-N-ACETYLMURAMIC ACID KINASE"/>
    <property type="match status" value="1"/>
</dbReference>
<dbReference type="EC" id="2.7.1.170" evidence="2"/>
<dbReference type="Pfam" id="PF03702">
    <property type="entry name" value="AnmK"/>
    <property type="match status" value="1"/>
</dbReference>
<name>A0AAP3UYV3_9PROT</name>
<keyword evidence="2" id="KW-0547">Nucleotide-binding</keyword>
<reference evidence="3 4" key="1">
    <citation type="submission" date="2023-03" db="EMBL/GenBank/DDBJ databases">
        <title>YIM 152171 draft genome.</title>
        <authorList>
            <person name="Yang Z."/>
        </authorList>
    </citation>
    <scope>NUCLEOTIDE SEQUENCE [LARGE SCALE GENOMIC DNA]</scope>
    <source>
        <strain evidence="3 4">YIM 152171</strain>
    </source>
</reference>
<evidence type="ECO:0000313" key="3">
    <source>
        <dbReference type="EMBL" id="MDF1585696.1"/>
    </source>
</evidence>
<dbReference type="PANTHER" id="PTHR30605">
    <property type="entry name" value="ANHYDRO-N-ACETYLMURAMIC ACID KINASE"/>
    <property type="match status" value="1"/>
</dbReference>
<dbReference type="GO" id="GO:0016773">
    <property type="term" value="F:phosphotransferase activity, alcohol group as acceptor"/>
    <property type="evidence" value="ECO:0007669"/>
    <property type="project" value="UniProtKB-UniRule"/>
</dbReference>
<dbReference type="GO" id="GO:0005524">
    <property type="term" value="F:ATP binding"/>
    <property type="evidence" value="ECO:0007669"/>
    <property type="project" value="UniProtKB-UniRule"/>
</dbReference>
<comment type="caution">
    <text evidence="3">The sequence shown here is derived from an EMBL/GenBank/DDBJ whole genome shotgun (WGS) entry which is preliminary data.</text>
</comment>
<dbReference type="Gene3D" id="3.30.420.40">
    <property type="match status" value="2"/>
</dbReference>
<dbReference type="GO" id="GO:0009254">
    <property type="term" value="P:peptidoglycan turnover"/>
    <property type="evidence" value="ECO:0007669"/>
    <property type="project" value="UniProtKB-UniRule"/>
</dbReference>
<dbReference type="HAMAP" id="MF_01270">
    <property type="entry name" value="AnhMurNAc_kinase"/>
    <property type="match status" value="1"/>
</dbReference>
<keyword evidence="1 2" id="KW-0119">Carbohydrate metabolism</keyword>
<comment type="catalytic activity">
    <reaction evidence="2">
        <text>1,6-anhydro-N-acetyl-beta-muramate + ATP + H2O = N-acetyl-D-muramate 6-phosphate + ADP + H(+)</text>
        <dbReference type="Rhea" id="RHEA:24952"/>
        <dbReference type="ChEBI" id="CHEBI:15377"/>
        <dbReference type="ChEBI" id="CHEBI:15378"/>
        <dbReference type="ChEBI" id="CHEBI:30616"/>
        <dbReference type="ChEBI" id="CHEBI:58690"/>
        <dbReference type="ChEBI" id="CHEBI:58722"/>
        <dbReference type="ChEBI" id="CHEBI:456216"/>
        <dbReference type="EC" id="2.7.1.170"/>
    </reaction>
</comment>
<comment type="similarity">
    <text evidence="2">Belongs to the anhydro-N-acetylmuramic acid kinase family.</text>
</comment>
<comment type="pathway">
    <text evidence="2">Amino-sugar metabolism; 1,6-anhydro-N-acetylmuramate degradation.</text>
</comment>
<keyword evidence="4" id="KW-1185">Reference proteome</keyword>
<proteinExistence type="inferred from homology"/>
<dbReference type="EMBL" id="JARGEQ010000040">
    <property type="protein sequence ID" value="MDF1585696.1"/>
    <property type="molecule type" value="Genomic_DNA"/>
</dbReference>
<feature type="binding site" evidence="2">
    <location>
        <begin position="23"/>
        <end position="30"/>
    </location>
    <ligand>
        <name>ATP</name>
        <dbReference type="ChEBI" id="CHEBI:30616"/>
    </ligand>
</feature>
<evidence type="ECO:0000313" key="4">
    <source>
        <dbReference type="Proteomes" id="UP001301140"/>
    </source>
</evidence>
<comment type="function">
    <text evidence="2">Catalyzes the specific phosphorylation of 1,6-anhydro-N-acetylmuramic acid (anhMurNAc) with the simultaneous cleavage of the 1,6-anhydro ring, generating MurNAc-6-P. Is required for the utilization of anhMurNAc either imported from the medium or derived from its own cell wall murein, and thus plays a role in cell wall recycling.</text>
</comment>
<dbReference type="AlphaFoldDB" id="A0AAP3UYV3"/>
<keyword evidence="2" id="KW-0808">Transferase</keyword>
<keyword evidence="2" id="KW-0067">ATP-binding</keyword>
<dbReference type="InterPro" id="IPR043129">
    <property type="entry name" value="ATPase_NBD"/>
</dbReference>
<evidence type="ECO:0000256" key="2">
    <source>
        <dbReference type="HAMAP-Rule" id="MF_01270"/>
    </source>
</evidence>
<dbReference type="GO" id="GO:0006040">
    <property type="term" value="P:amino sugar metabolic process"/>
    <property type="evidence" value="ECO:0007669"/>
    <property type="project" value="InterPro"/>
</dbReference>
<evidence type="ECO:0000256" key="1">
    <source>
        <dbReference type="ARBA" id="ARBA00023277"/>
    </source>
</evidence>
<dbReference type="GO" id="GO:0016301">
    <property type="term" value="F:kinase activity"/>
    <property type="evidence" value="ECO:0007669"/>
    <property type="project" value="UniProtKB-KW"/>
</dbReference>
<dbReference type="InterPro" id="IPR005338">
    <property type="entry name" value="Anhydro_N_Ac-Mur_kinase"/>
</dbReference>
<dbReference type="GO" id="GO:0097175">
    <property type="term" value="P:1,6-anhydro-N-acetyl-beta-muramic acid catabolic process"/>
    <property type="evidence" value="ECO:0007669"/>
    <property type="project" value="UniProtKB-UniRule"/>
</dbReference>
<sequence length="379" mass="39407">MSATRLEQVRSLPTRLVAGLMTGTSMDGLDMALCRVEAGRPWAFELVATDEAPMPAALRAGLAAQGAMSLGEAARLDRALGLWFADALAPLAERAGQPLDLIGSHGQTAYHEHGVTTVQLGEPAFLAVRFGCPVVSDFRRNDIALGGCGAPLVPAIDRWLFGRPDAGVVALNIGGIANLTAIPPEGPVTGFDCGPGNMVLDALARRFTGGRQAADLGGVFAARGRVRPEWLAPLLAEPFFALQPPRSAGREEFGEAFVEALLARAAPADEAAWHDLFATALELTVQAIAGSLQSHVAFRPASLIASGGGARNPRLMARLAEVVAPVMLTTSDALGVPGDHKEAITFALLASARLDGLPGNLPEVTGATRPVLLGKITEC</sequence>
<protein>
    <recommendedName>
        <fullName evidence="2">Anhydro-N-acetylmuramic acid kinase</fullName>
        <ecNumber evidence="2">2.7.1.170</ecNumber>
    </recommendedName>
    <alternativeName>
        <fullName evidence="2">AnhMurNAc kinase</fullName>
    </alternativeName>
</protein>
<dbReference type="RefSeq" id="WP_327788112.1">
    <property type="nucleotide sequence ID" value="NZ_JARGEQ010000040.1"/>
</dbReference>
<accession>A0AAP3UYV3</accession>
<gene>
    <name evidence="2" type="primary">anmK</name>
    <name evidence="3" type="ORF">PZ740_04765</name>
</gene>
<comment type="pathway">
    <text evidence="2">Cell wall biogenesis; peptidoglycan recycling.</text>
</comment>